<protein>
    <submittedName>
        <fullName evidence="1">Uncharacterized protein</fullName>
    </submittedName>
</protein>
<keyword evidence="2" id="KW-1185">Reference proteome</keyword>
<dbReference type="EMBL" id="CP036426">
    <property type="protein sequence ID" value="QDV37167.1"/>
    <property type="molecule type" value="Genomic_DNA"/>
</dbReference>
<proteinExistence type="predicted"/>
<dbReference type="AlphaFoldDB" id="A0A518H8J0"/>
<sequence length="60" mass="6947">MRVAREGFRLKRGIDTGRLMSPILSDDFDQSTWGVDGYGKNDWNEERDLAEEIDKTLLND</sequence>
<accession>A0A518H8J0</accession>
<gene>
    <name evidence="1" type="ORF">ElP_51000</name>
</gene>
<name>A0A518H8J0_9BACT</name>
<dbReference type="Proteomes" id="UP000317835">
    <property type="component" value="Chromosome"/>
</dbReference>
<organism evidence="1 2">
    <name type="scientific">Tautonia plasticadhaerens</name>
    <dbReference type="NCBI Taxonomy" id="2527974"/>
    <lineage>
        <taxon>Bacteria</taxon>
        <taxon>Pseudomonadati</taxon>
        <taxon>Planctomycetota</taxon>
        <taxon>Planctomycetia</taxon>
        <taxon>Isosphaerales</taxon>
        <taxon>Isosphaeraceae</taxon>
        <taxon>Tautonia</taxon>
    </lineage>
</organism>
<reference evidence="1 2" key="1">
    <citation type="submission" date="2019-02" db="EMBL/GenBank/DDBJ databases">
        <title>Deep-cultivation of Planctomycetes and their phenomic and genomic characterization uncovers novel biology.</title>
        <authorList>
            <person name="Wiegand S."/>
            <person name="Jogler M."/>
            <person name="Boedeker C."/>
            <person name="Pinto D."/>
            <person name="Vollmers J."/>
            <person name="Rivas-Marin E."/>
            <person name="Kohn T."/>
            <person name="Peeters S.H."/>
            <person name="Heuer A."/>
            <person name="Rast P."/>
            <person name="Oberbeckmann S."/>
            <person name="Bunk B."/>
            <person name="Jeske O."/>
            <person name="Meyerdierks A."/>
            <person name="Storesund J.E."/>
            <person name="Kallscheuer N."/>
            <person name="Luecker S."/>
            <person name="Lage O.M."/>
            <person name="Pohl T."/>
            <person name="Merkel B.J."/>
            <person name="Hornburger P."/>
            <person name="Mueller R.-W."/>
            <person name="Bruemmer F."/>
            <person name="Labrenz M."/>
            <person name="Spormann A.M."/>
            <person name="Op den Camp H."/>
            <person name="Overmann J."/>
            <person name="Amann R."/>
            <person name="Jetten M.S.M."/>
            <person name="Mascher T."/>
            <person name="Medema M.H."/>
            <person name="Devos D.P."/>
            <person name="Kaster A.-K."/>
            <person name="Ovreas L."/>
            <person name="Rohde M."/>
            <person name="Galperin M.Y."/>
            <person name="Jogler C."/>
        </authorList>
    </citation>
    <scope>NUCLEOTIDE SEQUENCE [LARGE SCALE GENOMIC DNA]</scope>
    <source>
        <strain evidence="1 2">ElP</strain>
    </source>
</reference>
<evidence type="ECO:0000313" key="1">
    <source>
        <dbReference type="EMBL" id="QDV37167.1"/>
    </source>
</evidence>
<dbReference type="KEGG" id="tpla:ElP_51000"/>
<evidence type="ECO:0000313" key="2">
    <source>
        <dbReference type="Proteomes" id="UP000317835"/>
    </source>
</evidence>